<proteinExistence type="inferred from homology"/>
<dbReference type="AlphaFoldDB" id="A0A835CS02"/>
<keyword evidence="8" id="KW-0675">Receptor</keyword>
<dbReference type="GO" id="GO:0005886">
    <property type="term" value="C:plasma membrane"/>
    <property type="evidence" value="ECO:0007669"/>
    <property type="project" value="TreeGrafter"/>
</dbReference>
<comment type="caution">
    <text evidence="13">The sequence shown here is derived from an EMBL/GenBank/DDBJ whole genome shotgun (WGS) entry which is preliminary data.</text>
</comment>
<protein>
    <recommendedName>
        <fullName evidence="12">G-protein coupled receptors family 2 profile 2 domain-containing protein</fullName>
    </recommendedName>
</protein>
<dbReference type="InterPro" id="IPR000832">
    <property type="entry name" value="GPCR_2_secretin-like"/>
</dbReference>
<feature type="domain" description="G-protein coupled receptors family 2 profile 2" evidence="12">
    <location>
        <begin position="292"/>
        <end position="576"/>
    </location>
</feature>
<evidence type="ECO:0000256" key="7">
    <source>
        <dbReference type="ARBA" id="ARBA00023136"/>
    </source>
</evidence>
<reference evidence="13 14" key="1">
    <citation type="submission" date="2020-08" db="EMBL/GenBank/DDBJ databases">
        <title>Aphidius gifuensis genome sequencing and assembly.</title>
        <authorList>
            <person name="Du Z."/>
        </authorList>
    </citation>
    <scope>NUCLEOTIDE SEQUENCE [LARGE SCALE GENOMIC DNA]</scope>
    <source>
        <strain evidence="13">YNYX2018</strain>
        <tissue evidence="13">Adults</tissue>
    </source>
</reference>
<evidence type="ECO:0000256" key="8">
    <source>
        <dbReference type="ARBA" id="ARBA00023170"/>
    </source>
</evidence>
<keyword evidence="5 10" id="KW-1133">Transmembrane helix</keyword>
<dbReference type="Proteomes" id="UP000639338">
    <property type="component" value="Unassembled WGS sequence"/>
</dbReference>
<evidence type="ECO:0000256" key="6">
    <source>
        <dbReference type="ARBA" id="ARBA00023040"/>
    </source>
</evidence>
<dbReference type="SUPFAM" id="SSF81321">
    <property type="entry name" value="Family A G protein-coupled receptor-like"/>
    <property type="match status" value="1"/>
</dbReference>
<dbReference type="GO" id="GO:0008528">
    <property type="term" value="F:G protein-coupled peptide receptor activity"/>
    <property type="evidence" value="ECO:0007669"/>
    <property type="project" value="TreeGrafter"/>
</dbReference>
<dbReference type="GO" id="GO:0007166">
    <property type="term" value="P:cell surface receptor signaling pathway"/>
    <property type="evidence" value="ECO:0007669"/>
    <property type="project" value="InterPro"/>
</dbReference>
<feature type="transmembrane region" description="Helical" evidence="10">
    <location>
        <begin position="329"/>
        <end position="349"/>
    </location>
</feature>
<keyword evidence="6" id="KW-0297">G-protein coupled receptor</keyword>
<feature type="transmembrane region" description="Helical" evidence="10">
    <location>
        <begin position="553"/>
        <end position="574"/>
    </location>
</feature>
<accession>A0A835CS02</accession>
<dbReference type="Gene3D" id="1.20.1070.10">
    <property type="entry name" value="Rhodopsin 7-helix transmembrane proteins"/>
    <property type="match status" value="1"/>
</dbReference>
<keyword evidence="14" id="KW-1185">Reference proteome</keyword>
<evidence type="ECO:0000256" key="1">
    <source>
        <dbReference type="ARBA" id="ARBA00004141"/>
    </source>
</evidence>
<feature type="chain" id="PRO_5033015823" description="G-protein coupled receptors family 2 profile 2 domain-containing protein" evidence="11">
    <location>
        <begin position="20"/>
        <end position="624"/>
    </location>
</feature>
<organism evidence="13 14">
    <name type="scientific">Aphidius gifuensis</name>
    <name type="common">Parasitoid wasp</name>
    <dbReference type="NCBI Taxonomy" id="684658"/>
    <lineage>
        <taxon>Eukaryota</taxon>
        <taxon>Metazoa</taxon>
        <taxon>Ecdysozoa</taxon>
        <taxon>Arthropoda</taxon>
        <taxon>Hexapoda</taxon>
        <taxon>Insecta</taxon>
        <taxon>Pterygota</taxon>
        <taxon>Neoptera</taxon>
        <taxon>Endopterygota</taxon>
        <taxon>Hymenoptera</taxon>
        <taxon>Apocrita</taxon>
        <taxon>Ichneumonoidea</taxon>
        <taxon>Braconidae</taxon>
        <taxon>Aphidiinae</taxon>
        <taxon>Aphidius</taxon>
    </lineage>
</organism>
<sequence length="624" mass="71522">MFGKEFFFLLTTLVIFLNASDNNNGLKNSTRFRFCCRENQVYNLMLRDCVDNINDEINIYKIIRDKFLNKNVSFDVIRGAPICQYALVDKYINKNNISILSDGKLQALIKTTGGLKNITLNNENSCIDVENSNQLVVRYCSEKNYCDTHVCIRKCCPPGEIQIRRKCQNITSELSTYYVHQALENTTQIAKNKMINDVLSIEDYGLLTSGPLICKGKNIYPILPEENWHISSSGHLYLPNIITDNNMTDYKIYKHHQHCIEAAYNLTHYGNGIYPFICFDESEVTPEPKSLRFIVNGILAIISCIFLFLTFIIYAYLPGLRNLYGKTMMCHIASLFMAYVCLAITGLGPPKLEYTIDYTNDKSWNFCKTIGFLMLYSFVAAFTWLNIMSYDIWSTVGGHGYKCLNGTTRSEKKQFFIYNFYAWGLAFIITSCAIIANREDTATYLRPDIGLESCWFNHDEGKYGELIFFIAPVSLQLLTNIVFFILTARYCSRIKSEMSEVTMGPRSRRLKADREILIMNIKLFIVMGMTWILEIISNLMTHYVSDFTLKDELLSIGNVINALQGLIIFLLFIVKKKIYISLKYRLGFDEPNEINGQFGLHVPNGIRKNSSTSTLMSTSGKLDK</sequence>
<comment type="similarity">
    <text evidence="2">Belongs to the G-protein coupled receptor 2 family. Mth subfamily.</text>
</comment>
<keyword evidence="3 10" id="KW-0812">Transmembrane</keyword>
<keyword evidence="7 10" id="KW-0472">Membrane</keyword>
<evidence type="ECO:0000256" key="2">
    <source>
        <dbReference type="ARBA" id="ARBA00008979"/>
    </source>
</evidence>
<feature type="transmembrane region" description="Helical" evidence="10">
    <location>
        <begin position="415"/>
        <end position="436"/>
    </location>
</feature>
<feature type="transmembrane region" description="Helical" evidence="10">
    <location>
        <begin position="516"/>
        <end position="533"/>
    </location>
</feature>
<keyword evidence="9" id="KW-0807">Transducer</keyword>
<evidence type="ECO:0000313" key="14">
    <source>
        <dbReference type="Proteomes" id="UP000639338"/>
    </source>
</evidence>
<feature type="transmembrane region" description="Helical" evidence="10">
    <location>
        <begin position="293"/>
        <end position="317"/>
    </location>
</feature>
<dbReference type="PROSITE" id="PS50261">
    <property type="entry name" value="G_PROTEIN_RECEP_F2_4"/>
    <property type="match status" value="1"/>
</dbReference>
<dbReference type="OrthoDB" id="7683403at2759"/>
<name>A0A835CS02_APHGI</name>
<evidence type="ECO:0000256" key="10">
    <source>
        <dbReference type="SAM" id="Phobius"/>
    </source>
</evidence>
<feature type="signal peptide" evidence="11">
    <location>
        <begin position="1"/>
        <end position="19"/>
    </location>
</feature>
<evidence type="ECO:0000313" key="13">
    <source>
        <dbReference type="EMBL" id="KAF7990755.1"/>
    </source>
</evidence>
<dbReference type="InterPro" id="IPR017981">
    <property type="entry name" value="GPCR_2-like_7TM"/>
</dbReference>
<keyword evidence="4 11" id="KW-0732">Signal</keyword>
<dbReference type="PANTHER" id="PTHR47154:SF2">
    <property type="entry name" value="G-PROTEIN COUPLED RECEPTOR MTH-RELATED"/>
    <property type="match status" value="1"/>
</dbReference>
<evidence type="ECO:0000256" key="9">
    <source>
        <dbReference type="ARBA" id="ARBA00023224"/>
    </source>
</evidence>
<evidence type="ECO:0000256" key="5">
    <source>
        <dbReference type="ARBA" id="ARBA00022989"/>
    </source>
</evidence>
<evidence type="ECO:0000256" key="3">
    <source>
        <dbReference type="ARBA" id="ARBA00022692"/>
    </source>
</evidence>
<dbReference type="EMBL" id="JACMRX010000004">
    <property type="protein sequence ID" value="KAF7990755.1"/>
    <property type="molecule type" value="Genomic_DNA"/>
</dbReference>
<dbReference type="InterPro" id="IPR051384">
    <property type="entry name" value="Mth_GPCR"/>
</dbReference>
<dbReference type="PANTHER" id="PTHR47154">
    <property type="entry name" value="G-PROTEIN COUPLED RECEPTOR MTH-RELATED"/>
    <property type="match status" value="1"/>
</dbReference>
<feature type="transmembrane region" description="Helical" evidence="10">
    <location>
        <begin position="369"/>
        <end position="387"/>
    </location>
</feature>
<dbReference type="Gene3D" id="2.170.180.11">
    <property type="entry name" value="Methuselah ectodomain, domain 2"/>
    <property type="match status" value="1"/>
</dbReference>
<dbReference type="CDD" id="cd15039">
    <property type="entry name" value="7tmB3_Methuselah-like"/>
    <property type="match status" value="1"/>
</dbReference>
<comment type="subcellular location">
    <subcellularLocation>
        <location evidence="1">Membrane</location>
        <topology evidence="1">Multi-pass membrane protein</topology>
    </subcellularLocation>
</comment>
<dbReference type="Pfam" id="PF00002">
    <property type="entry name" value="7tm_2"/>
    <property type="match status" value="1"/>
</dbReference>
<dbReference type="InterPro" id="IPR023311">
    <property type="entry name" value="Methusela_ecto_dom_2"/>
</dbReference>
<gene>
    <name evidence="13" type="ORF">HCN44_000560</name>
</gene>
<evidence type="ECO:0000256" key="4">
    <source>
        <dbReference type="ARBA" id="ARBA00022729"/>
    </source>
</evidence>
<evidence type="ECO:0000259" key="12">
    <source>
        <dbReference type="PROSITE" id="PS50261"/>
    </source>
</evidence>
<evidence type="ECO:0000256" key="11">
    <source>
        <dbReference type="SAM" id="SignalP"/>
    </source>
</evidence>
<feature type="transmembrane region" description="Helical" evidence="10">
    <location>
        <begin position="466"/>
        <end position="488"/>
    </location>
</feature>